<dbReference type="EMBL" id="CP034206">
    <property type="protein sequence ID" value="QBZ57975.1"/>
    <property type="molecule type" value="Genomic_DNA"/>
</dbReference>
<dbReference type="Proteomes" id="UP000294847">
    <property type="component" value="Chromosome 3"/>
</dbReference>
<gene>
    <name evidence="2" type="ORF">PoMZ_02913</name>
</gene>
<feature type="region of interest" description="Disordered" evidence="1">
    <location>
        <begin position="1"/>
        <end position="23"/>
    </location>
</feature>
<organism evidence="2 3">
    <name type="scientific">Pyricularia oryzae</name>
    <name type="common">Rice blast fungus</name>
    <name type="synonym">Magnaporthe oryzae</name>
    <dbReference type="NCBI Taxonomy" id="318829"/>
    <lineage>
        <taxon>Eukaryota</taxon>
        <taxon>Fungi</taxon>
        <taxon>Dikarya</taxon>
        <taxon>Ascomycota</taxon>
        <taxon>Pezizomycotina</taxon>
        <taxon>Sordariomycetes</taxon>
        <taxon>Sordariomycetidae</taxon>
        <taxon>Magnaporthales</taxon>
        <taxon>Pyriculariaceae</taxon>
        <taxon>Pyricularia</taxon>
    </lineage>
</organism>
<proteinExistence type="predicted"/>
<name>A0A4V1C5Y2_PYROR</name>
<evidence type="ECO:0000313" key="3">
    <source>
        <dbReference type="Proteomes" id="UP000294847"/>
    </source>
</evidence>
<protein>
    <submittedName>
        <fullName evidence="2">Uncharacterized protein</fullName>
    </submittedName>
</protein>
<evidence type="ECO:0000313" key="2">
    <source>
        <dbReference type="EMBL" id="QBZ57975.1"/>
    </source>
</evidence>
<accession>A0A4V1C5Y2</accession>
<dbReference type="AlphaFoldDB" id="A0A4V1C5Y2"/>
<reference evidence="2 3" key="1">
    <citation type="journal article" date="2019" name="Mol. Biol. Evol.">
        <title>Blast fungal genomes show frequent chromosomal changes, gene gains and losses, and effector gene turnover.</title>
        <authorList>
            <person name="Gomez Luciano L.B."/>
            <person name="Jason Tsai I."/>
            <person name="Chuma I."/>
            <person name="Tosa Y."/>
            <person name="Chen Y.H."/>
            <person name="Li J.Y."/>
            <person name="Li M.Y."/>
            <person name="Jade Lu M.Y."/>
            <person name="Nakayashiki H."/>
            <person name="Li W.H."/>
        </authorList>
    </citation>
    <scope>NUCLEOTIDE SEQUENCE [LARGE SCALE GENOMIC DNA]</scope>
    <source>
        <strain evidence="2">MZ5-1-6</strain>
    </source>
</reference>
<sequence length="55" mass="6037">MSLQQLRMDPSAGSPADRRLDSFRGKHPFQSRFTAESALILAAADYAGAVLHVDY</sequence>
<evidence type="ECO:0000256" key="1">
    <source>
        <dbReference type="SAM" id="MobiDB-lite"/>
    </source>
</evidence>